<evidence type="ECO:0000313" key="2">
    <source>
        <dbReference type="EMBL" id="EYD71267.1"/>
    </source>
</evidence>
<dbReference type="PANTHER" id="PTHR33993">
    <property type="entry name" value="GLYOXALASE-RELATED"/>
    <property type="match status" value="1"/>
</dbReference>
<dbReference type="InterPro" id="IPR041581">
    <property type="entry name" value="Glyoxalase_6"/>
</dbReference>
<name>A0A017H9S5_9RHOB</name>
<organism evidence="2 3">
    <name type="scientific">Limimaricola hongkongensis DSM 17492</name>
    <dbReference type="NCBI Taxonomy" id="1122180"/>
    <lineage>
        <taxon>Bacteria</taxon>
        <taxon>Pseudomonadati</taxon>
        <taxon>Pseudomonadota</taxon>
        <taxon>Alphaproteobacteria</taxon>
        <taxon>Rhodobacterales</taxon>
        <taxon>Paracoccaceae</taxon>
        <taxon>Limimaricola</taxon>
    </lineage>
</organism>
<gene>
    <name evidence="2" type="ORF">Lokhon_02915</name>
</gene>
<keyword evidence="3" id="KW-1185">Reference proteome</keyword>
<dbReference type="InterPro" id="IPR037523">
    <property type="entry name" value="VOC_core"/>
</dbReference>
<dbReference type="eggNOG" id="COG0346">
    <property type="taxonomic scope" value="Bacteria"/>
</dbReference>
<accession>A0A017H9S5</accession>
<sequence length="118" mass="13301">MEKATGIGGMFFRARDPEALAKWYLDHLGIEGPGPSIWRQEAGPTVLMPFDRDTDYFGRPEQQWMINFRVADLDAMVAQLTAAGIAVERRDEWDSAVGRFARIHDPEGNPIELWQPAG</sequence>
<evidence type="ECO:0000259" key="1">
    <source>
        <dbReference type="PROSITE" id="PS51819"/>
    </source>
</evidence>
<dbReference type="OrthoDB" id="9792626at2"/>
<proteinExistence type="predicted"/>
<dbReference type="EMBL" id="APGJ01000007">
    <property type="protein sequence ID" value="EYD71267.1"/>
    <property type="molecule type" value="Genomic_DNA"/>
</dbReference>
<feature type="domain" description="VOC" evidence="1">
    <location>
        <begin position="6"/>
        <end position="116"/>
    </location>
</feature>
<dbReference type="PANTHER" id="PTHR33993:SF5">
    <property type="entry name" value="GLYOXALASE"/>
    <property type="match status" value="1"/>
</dbReference>
<dbReference type="Proteomes" id="UP000025047">
    <property type="component" value="Unassembled WGS sequence"/>
</dbReference>
<evidence type="ECO:0000313" key="3">
    <source>
        <dbReference type="Proteomes" id="UP000025047"/>
    </source>
</evidence>
<dbReference type="InterPro" id="IPR029068">
    <property type="entry name" value="Glyas_Bleomycin-R_OHBP_Dase"/>
</dbReference>
<dbReference type="Gene3D" id="3.10.180.10">
    <property type="entry name" value="2,3-Dihydroxybiphenyl 1,2-Dioxygenase, domain 1"/>
    <property type="match status" value="1"/>
</dbReference>
<dbReference type="InterPro" id="IPR052164">
    <property type="entry name" value="Anthracycline_SecMetBiosynth"/>
</dbReference>
<dbReference type="STRING" id="1122180.Lokhon_02915"/>
<reference evidence="2 3" key="1">
    <citation type="submission" date="2013-03" db="EMBL/GenBank/DDBJ databases">
        <authorList>
            <person name="Fiebig A."/>
            <person name="Goeker M."/>
            <person name="Klenk H.-P.P."/>
        </authorList>
    </citation>
    <scope>NUCLEOTIDE SEQUENCE [LARGE SCALE GENOMIC DNA]</scope>
    <source>
        <strain evidence="2 3">DSM 17492</strain>
    </source>
</reference>
<comment type="caution">
    <text evidence="2">The sequence shown here is derived from an EMBL/GenBank/DDBJ whole genome shotgun (WGS) entry which is preliminary data.</text>
</comment>
<dbReference type="SUPFAM" id="SSF54593">
    <property type="entry name" value="Glyoxalase/Bleomycin resistance protein/Dihydroxybiphenyl dioxygenase"/>
    <property type="match status" value="1"/>
</dbReference>
<dbReference type="RefSeq" id="WP_017927356.1">
    <property type="nucleotide sequence ID" value="NZ_KB822995.1"/>
</dbReference>
<dbReference type="PROSITE" id="PS51819">
    <property type="entry name" value="VOC"/>
    <property type="match status" value="1"/>
</dbReference>
<dbReference type="AlphaFoldDB" id="A0A017H9S5"/>
<dbReference type="PATRIC" id="fig|1122180.6.peg.2895"/>
<protein>
    <submittedName>
        <fullName evidence="2">Glyoxalase family protein</fullName>
    </submittedName>
</protein>
<dbReference type="Pfam" id="PF18029">
    <property type="entry name" value="Glyoxalase_6"/>
    <property type="match status" value="1"/>
</dbReference>
<dbReference type="HOGENOM" id="CLU_127639_0_0_5"/>